<protein>
    <recommendedName>
        <fullName evidence="3">Cysteine-rich secretory protein family protein</fullName>
    </recommendedName>
</protein>
<dbReference type="Proteomes" id="UP000190961">
    <property type="component" value="Unassembled WGS sequence"/>
</dbReference>
<dbReference type="RefSeq" id="WP_079690179.1">
    <property type="nucleotide sequence ID" value="NZ_FUZU01000005.1"/>
</dbReference>
<proteinExistence type="predicted"/>
<evidence type="ECO:0000313" key="1">
    <source>
        <dbReference type="EMBL" id="SKC88763.1"/>
    </source>
</evidence>
<gene>
    <name evidence="1" type="ORF">SAMN05660236_5685</name>
</gene>
<dbReference type="Gene3D" id="3.40.33.10">
    <property type="entry name" value="CAP"/>
    <property type="match status" value="1"/>
</dbReference>
<dbReference type="STRING" id="688867.SAMN05660236_5685"/>
<dbReference type="SUPFAM" id="SSF55797">
    <property type="entry name" value="PR-1-like"/>
    <property type="match status" value="1"/>
</dbReference>
<reference evidence="1 2" key="1">
    <citation type="submission" date="2017-02" db="EMBL/GenBank/DDBJ databases">
        <authorList>
            <person name="Peterson S.W."/>
        </authorList>
    </citation>
    <scope>NUCLEOTIDE SEQUENCE [LARGE SCALE GENOMIC DNA]</scope>
    <source>
        <strain evidence="1 2">DSM 25262</strain>
    </source>
</reference>
<name>A0A1T5ML38_9BACT</name>
<sequence>MTHKVIGCILLLNFIWLPGNAQEEKESAIQKYKSEYLASEVKDGKEIKWRGNVNKCDEGNTSDKIKNKALLRINYFRILSGLRPVKFKDEYNALAQKAAFITHVNNKINHNPDPSSKCYSEESVIATSNSSLGFMDFVYYPELAFITEFVKDYGEFNKAVGHRRAMLYSRSVNKGYGTTLRAEAIYSDYTSWLEKDSTLFPKYFSYPVGGYNEIDLVFPRWSFSIPDIYKVDFKEAVVELKDETGRLINVTVLPYEDIYDPTLVWELKDKLKRDYFLNHSVTVDIKNVRVNESLRSYSYQVRFFDYVGD</sequence>
<dbReference type="EMBL" id="FUZU01000005">
    <property type="protein sequence ID" value="SKC88763.1"/>
    <property type="molecule type" value="Genomic_DNA"/>
</dbReference>
<dbReference type="InterPro" id="IPR035940">
    <property type="entry name" value="CAP_sf"/>
</dbReference>
<dbReference type="OrthoDB" id="1766522at2"/>
<organism evidence="1 2">
    <name type="scientific">Ohtaekwangia koreensis</name>
    <dbReference type="NCBI Taxonomy" id="688867"/>
    <lineage>
        <taxon>Bacteria</taxon>
        <taxon>Pseudomonadati</taxon>
        <taxon>Bacteroidota</taxon>
        <taxon>Cytophagia</taxon>
        <taxon>Cytophagales</taxon>
        <taxon>Fulvivirgaceae</taxon>
        <taxon>Ohtaekwangia</taxon>
    </lineage>
</organism>
<evidence type="ECO:0000313" key="2">
    <source>
        <dbReference type="Proteomes" id="UP000190961"/>
    </source>
</evidence>
<dbReference type="AlphaFoldDB" id="A0A1T5ML38"/>
<accession>A0A1T5ML38</accession>
<keyword evidence="2" id="KW-1185">Reference proteome</keyword>
<evidence type="ECO:0008006" key="3">
    <source>
        <dbReference type="Google" id="ProtNLM"/>
    </source>
</evidence>